<dbReference type="AlphaFoldDB" id="L2GR73"/>
<sequence>MDHIFLFKNQEELLAYVVYLFLDDNPDVVIALKKCYFAQDKSVISEEIVLISSHILSKVVIRTILSKLLAATPDLTYLVVVNSMMMDASSEKVPKEIIYHALILESRST</sequence>
<organism evidence="1 2">
    <name type="scientific">Vavraia culicis (isolate floridensis)</name>
    <name type="common">Microsporidian parasite</name>
    <dbReference type="NCBI Taxonomy" id="948595"/>
    <lineage>
        <taxon>Eukaryota</taxon>
        <taxon>Fungi</taxon>
        <taxon>Fungi incertae sedis</taxon>
        <taxon>Microsporidia</taxon>
        <taxon>Pleistophoridae</taxon>
        <taxon>Vavraia</taxon>
    </lineage>
</organism>
<gene>
    <name evidence="1" type="ORF">VCUG_02392</name>
</gene>
<evidence type="ECO:0000313" key="2">
    <source>
        <dbReference type="Proteomes" id="UP000011081"/>
    </source>
</evidence>
<proteinExistence type="predicted"/>
<dbReference type="HOGENOM" id="CLU_2185958_0_0_1"/>
<protein>
    <submittedName>
        <fullName evidence="1">Uncharacterized protein</fullName>
    </submittedName>
</protein>
<dbReference type="VEuPathDB" id="MicrosporidiaDB:VCUG_02392"/>
<dbReference type="RefSeq" id="XP_008075400.1">
    <property type="nucleotide sequence ID" value="XM_008077209.1"/>
</dbReference>
<name>L2GR73_VAVCU</name>
<dbReference type="InParanoid" id="L2GR73"/>
<accession>L2GR73</accession>
<evidence type="ECO:0000313" key="1">
    <source>
        <dbReference type="EMBL" id="ELA46129.1"/>
    </source>
</evidence>
<dbReference type="Proteomes" id="UP000011081">
    <property type="component" value="Unassembled WGS sequence"/>
</dbReference>
<keyword evidence="2" id="KW-1185">Reference proteome</keyword>
<dbReference type="EMBL" id="GL877462">
    <property type="protein sequence ID" value="ELA46129.1"/>
    <property type="molecule type" value="Genomic_DNA"/>
</dbReference>
<dbReference type="GeneID" id="19880254"/>
<reference evidence="2" key="1">
    <citation type="submission" date="2011-03" db="EMBL/GenBank/DDBJ databases">
        <title>The genome sequence of Vavraia culicis strain floridensis.</title>
        <authorList>
            <consortium name="The Broad Institute Genome Sequencing Platform"/>
            <person name="Cuomo C."/>
            <person name="Becnel J."/>
            <person name="Sanscrainte N."/>
            <person name="Young S.K."/>
            <person name="Zeng Q."/>
            <person name="Gargeya S."/>
            <person name="Fitzgerald M."/>
            <person name="Haas B."/>
            <person name="Abouelleil A."/>
            <person name="Alvarado L."/>
            <person name="Arachchi H.M."/>
            <person name="Berlin A."/>
            <person name="Chapman S.B."/>
            <person name="Gearin G."/>
            <person name="Goldberg J."/>
            <person name="Griggs A."/>
            <person name="Gujja S."/>
            <person name="Hansen M."/>
            <person name="Heiman D."/>
            <person name="Howarth C."/>
            <person name="Larimer J."/>
            <person name="Lui A."/>
            <person name="MacDonald P.J.P."/>
            <person name="McCowen C."/>
            <person name="Montmayeur A."/>
            <person name="Murphy C."/>
            <person name="Neiman D."/>
            <person name="Pearson M."/>
            <person name="Priest M."/>
            <person name="Roberts A."/>
            <person name="Saif S."/>
            <person name="Shea T."/>
            <person name="Sisk P."/>
            <person name="Stolte C."/>
            <person name="Sykes S."/>
            <person name="Wortman J."/>
            <person name="Nusbaum C."/>
            <person name="Birren B."/>
        </authorList>
    </citation>
    <scope>NUCLEOTIDE SEQUENCE [LARGE SCALE GENOMIC DNA]</scope>
    <source>
        <strain evidence="2">floridensis</strain>
    </source>
</reference>